<dbReference type="RefSeq" id="WP_096892817.1">
    <property type="nucleotide sequence ID" value="NZ_BAOS01000004.1"/>
</dbReference>
<evidence type="ECO:0000313" key="17">
    <source>
        <dbReference type="EMBL" id="GAX59682.1"/>
    </source>
</evidence>
<dbReference type="SUPFAM" id="SSF46589">
    <property type="entry name" value="tRNA-binding arm"/>
    <property type="match status" value="1"/>
</dbReference>
<evidence type="ECO:0000256" key="14">
    <source>
        <dbReference type="PIRSR" id="PIRSR001529-2"/>
    </source>
</evidence>
<protein>
    <recommendedName>
        <fullName evidence="12">Serine--tRNA ligase</fullName>
        <ecNumber evidence="12">6.1.1.11</ecNumber>
    </recommendedName>
    <alternativeName>
        <fullName evidence="12">Seryl-tRNA synthetase</fullName>
        <shortName evidence="12">SerRS</shortName>
    </alternativeName>
    <alternativeName>
        <fullName evidence="12">Seryl-tRNA(Ser/Sec) synthetase</fullName>
    </alternativeName>
</protein>
<feature type="binding site" evidence="14">
    <location>
        <begin position="277"/>
        <end position="280"/>
    </location>
    <ligand>
        <name>ATP</name>
        <dbReference type="ChEBI" id="CHEBI:30616"/>
    </ligand>
</feature>
<dbReference type="InterPro" id="IPR010978">
    <property type="entry name" value="tRNA-bd_arm"/>
</dbReference>
<dbReference type="InterPro" id="IPR002314">
    <property type="entry name" value="aa-tRNA-synt_IIb"/>
</dbReference>
<dbReference type="GO" id="GO:0016260">
    <property type="term" value="P:selenocysteine biosynthetic process"/>
    <property type="evidence" value="ECO:0007669"/>
    <property type="project" value="UniProtKB-UniRule"/>
</dbReference>
<evidence type="ECO:0000256" key="10">
    <source>
        <dbReference type="ARBA" id="ARBA00047929"/>
    </source>
</evidence>
<feature type="binding site" evidence="12">
    <location>
        <begin position="230"/>
        <end position="232"/>
    </location>
    <ligand>
        <name>L-serine</name>
        <dbReference type="ChEBI" id="CHEBI:33384"/>
    </ligand>
</feature>
<gene>
    <name evidence="12" type="primary">serS</name>
    <name evidence="17" type="ORF">SCALIN_C04_0170</name>
</gene>
<dbReference type="GO" id="GO:0005524">
    <property type="term" value="F:ATP binding"/>
    <property type="evidence" value="ECO:0007669"/>
    <property type="project" value="UniProtKB-UniRule"/>
</dbReference>
<feature type="binding site" evidence="12">
    <location>
        <position position="383"/>
    </location>
    <ligand>
        <name>L-serine</name>
        <dbReference type="ChEBI" id="CHEBI:33384"/>
    </ligand>
</feature>
<keyword evidence="15" id="KW-0175">Coiled coil</keyword>
<dbReference type="PRINTS" id="PR00981">
    <property type="entry name" value="TRNASYNTHSER"/>
</dbReference>
<keyword evidence="5 12" id="KW-0436">Ligase</keyword>
<dbReference type="Proteomes" id="UP000218542">
    <property type="component" value="Unassembled WGS sequence"/>
</dbReference>
<feature type="binding site" evidence="13">
    <location>
        <position position="381"/>
    </location>
    <ligand>
        <name>L-serine</name>
        <dbReference type="ChEBI" id="CHEBI:33384"/>
    </ligand>
</feature>
<dbReference type="GO" id="GO:0004828">
    <property type="term" value="F:serine-tRNA ligase activity"/>
    <property type="evidence" value="ECO:0007669"/>
    <property type="project" value="UniProtKB-UniRule"/>
</dbReference>
<comment type="similarity">
    <text evidence="3 12">Belongs to the class-II aminoacyl-tRNA synthetase family. Type-1 seryl-tRNA synthetase subfamily.</text>
</comment>
<dbReference type="OrthoDB" id="9804647at2"/>
<dbReference type="EC" id="6.1.1.11" evidence="12"/>
<feature type="binding site" evidence="12 13">
    <location>
        <position position="284"/>
    </location>
    <ligand>
        <name>L-serine</name>
        <dbReference type="ChEBI" id="CHEBI:33384"/>
    </ligand>
</feature>
<keyword evidence="18" id="KW-1185">Reference proteome</keyword>
<comment type="caution">
    <text evidence="17">The sequence shown here is derived from an EMBL/GenBank/DDBJ whole genome shotgun (WGS) entry which is preliminary data.</text>
</comment>
<dbReference type="Gene3D" id="1.10.287.40">
    <property type="entry name" value="Serine-tRNA synthetase, tRNA binding domain"/>
    <property type="match status" value="1"/>
</dbReference>
<evidence type="ECO:0000256" key="5">
    <source>
        <dbReference type="ARBA" id="ARBA00022598"/>
    </source>
</evidence>
<keyword evidence="7 12" id="KW-0067">ATP-binding</keyword>
<feature type="binding site" evidence="12">
    <location>
        <position position="277"/>
    </location>
    <ligand>
        <name>ATP</name>
        <dbReference type="ChEBI" id="CHEBI:30616"/>
    </ligand>
</feature>
<evidence type="ECO:0000313" key="18">
    <source>
        <dbReference type="Proteomes" id="UP000218542"/>
    </source>
</evidence>
<evidence type="ECO:0000256" key="7">
    <source>
        <dbReference type="ARBA" id="ARBA00022840"/>
    </source>
</evidence>
<dbReference type="Pfam" id="PF02403">
    <property type="entry name" value="Seryl_tRNA_N"/>
    <property type="match status" value="1"/>
</dbReference>
<comment type="catalytic activity">
    <reaction evidence="10 12">
        <text>tRNA(Sec) + L-serine + ATP = L-seryl-tRNA(Sec) + AMP + diphosphate + H(+)</text>
        <dbReference type="Rhea" id="RHEA:42580"/>
        <dbReference type="Rhea" id="RHEA-COMP:9742"/>
        <dbReference type="Rhea" id="RHEA-COMP:10128"/>
        <dbReference type="ChEBI" id="CHEBI:15378"/>
        <dbReference type="ChEBI" id="CHEBI:30616"/>
        <dbReference type="ChEBI" id="CHEBI:33019"/>
        <dbReference type="ChEBI" id="CHEBI:33384"/>
        <dbReference type="ChEBI" id="CHEBI:78442"/>
        <dbReference type="ChEBI" id="CHEBI:78533"/>
        <dbReference type="ChEBI" id="CHEBI:456215"/>
        <dbReference type="EC" id="6.1.1.11"/>
    </reaction>
</comment>
<feature type="binding site" evidence="13">
    <location>
        <position position="230"/>
    </location>
    <ligand>
        <name>L-serine</name>
        <dbReference type="ChEBI" id="CHEBI:33384"/>
    </ligand>
</feature>
<feature type="binding site" evidence="13">
    <location>
        <position position="261"/>
    </location>
    <ligand>
        <name>L-serine</name>
        <dbReference type="ChEBI" id="CHEBI:33384"/>
    </ligand>
</feature>
<dbReference type="InterPro" id="IPR006195">
    <property type="entry name" value="aa-tRNA-synth_II"/>
</dbReference>
<evidence type="ECO:0000256" key="3">
    <source>
        <dbReference type="ARBA" id="ARBA00010728"/>
    </source>
</evidence>
<dbReference type="InterPro" id="IPR015866">
    <property type="entry name" value="Ser-tRNA-synth_1_N"/>
</dbReference>
<dbReference type="PANTHER" id="PTHR43697:SF1">
    <property type="entry name" value="SERINE--TRNA LIGASE"/>
    <property type="match status" value="1"/>
</dbReference>
<sequence length="424" mass="47838">MLDINIVRNDIEKVRQAVINKNEKADLDSLLELDSKRKALLIECDDLRNKRNVTSKKISELKSKKQDASGVILEMKGVSDNIKQLEVDIKALTDDLESILLNIPNIPASDVPVGKDPASNVVVKTWGERKELSFTPLPHWEIGKALDILDFERAAKISGAGFTLYKGAGARLERALYNFMLDLHTQEHGYTEVFPPYLVNRSSMTGTGQLPKLEEDMYRFPEDDLFLIPTAEVPVTNIHSNEILSTKDLPLYYSAYTACFRREAGSYGKDTRGMLRVHQFNKVELVKFVKPETSYDELESLLSVSVKVLQMLGLQYQILKLCTGDLSFAAAKCYDIEVWSAGVNKYLEVSSCSNFEDFQARRANIRFRDDDGKTKHVHTLNGSGVALPRTMIAIIENNQREDGSVEIPEVLRPYMNGLEVIKKK</sequence>
<comment type="domain">
    <text evidence="12">Consists of two distinct domains, a catalytic core and a N-terminal extension that is involved in tRNA binding.</text>
</comment>
<feature type="domain" description="Aminoacyl-transfer RNA synthetases class-II family profile" evidence="16">
    <location>
        <begin position="171"/>
        <end position="408"/>
    </location>
</feature>
<dbReference type="UniPathway" id="UPA00906">
    <property type="reaction ID" value="UER00895"/>
</dbReference>
<feature type="binding site" evidence="12 14">
    <location>
        <begin position="348"/>
        <end position="351"/>
    </location>
    <ligand>
        <name>ATP</name>
        <dbReference type="ChEBI" id="CHEBI:30616"/>
    </ligand>
</feature>
<dbReference type="PIRSF" id="PIRSF001529">
    <property type="entry name" value="Ser-tRNA-synth_IIa"/>
    <property type="match status" value="1"/>
</dbReference>
<dbReference type="GO" id="GO:0005737">
    <property type="term" value="C:cytoplasm"/>
    <property type="evidence" value="ECO:0007669"/>
    <property type="project" value="UniProtKB-SubCell"/>
</dbReference>
<dbReference type="EMBL" id="BAOS01000004">
    <property type="protein sequence ID" value="GAX59682.1"/>
    <property type="molecule type" value="Genomic_DNA"/>
</dbReference>
<evidence type="ECO:0000256" key="2">
    <source>
        <dbReference type="ARBA" id="ARBA00005045"/>
    </source>
</evidence>
<keyword evidence="8 12" id="KW-0648">Protein biosynthesis</keyword>
<comment type="subunit">
    <text evidence="12">Homodimer. The tRNA molecule binds across the dimer.</text>
</comment>
<feature type="coiled-coil region" evidence="15">
    <location>
        <begin position="30"/>
        <end position="102"/>
    </location>
</feature>
<dbReference type="CDD" id="cd00770">
    <property type="entry name" value="SerRS_core"/>
    <property type="match status" value="1"/>
</dbReference>
<accession>A0A286TUW3</accession>
<evidence type="ECO:0000256" key="12">
    <source>
        <dbReference type="HAMAP-Rule" id="MF_00176"/>
    </source>
</evidence>
<organism evidence="17 18">
    <name type="scientific">Candidatus Scalindua japonica</name>
    <dbReference type="NCBI Taxonomy" id="1284222"/>
    <lineage>
        <taxon>Bacteria</taxon>
        <taxon>Pseudomonadati</taxon>
        <taxon>Planctomycetota</taxon>
        <taxon>Candidatus Brocadiia</taxon>
        <taxon>Candidatus Brocadiales</taxon>
        <taxon>Candidatus Scalinduaceae</taxon>
        <taxon>Candidatus Scalindua</taxon>
    </lineage>
</organism>
<reference evidence="18" key="1">
    <citation type="journal article" date="2017" name="Environ. Microbiol. Rep.">
        <title>Genetic Diversity of Marine Anaerobic Ammonium-Oxidizing Bacteria as Revealed by Genomic and Proteomic Analyses of 'Candidatus Scalindua japonica'.</title>
        <authorList>
            <person name="Oshiki M."/>
            <person name="Mizuto K."/>
            <person name="Kimura Z."/>
            <person name="Kindaichi T."/>
            <person name="Satoh H."/>
            <person name="Okabe S."/>
        </authorList>
    </citation>
    <scope>NUCLEOTIDE SEQUENCE [LARGE SCALE GENOMIC DNA]</scope>
    <source>
        <strain evidence="18">husup-a2</strain>
    </source>
</reference>
<evidence type="ECO:0000256" key="8">
    <source>
        <dbReference type="ARBA" id="ARBA00022917"/>
    </source>
</evidence>
<dbReference type="InterPro" id="IPR045864">
    <property type="entry name" value="aa-tRNA-synth_II/BPL/LPL"/>
</dbReference>
<feature type="binding site" evidence="12 14">
    <location>
        <begin position="261"/>
        <end position="263"/>
    </location>
    <ligand>
        <name>ATP</name>
        <dbReference type="ChEBI" id="CHEBI:30616"/>
    </ligand>
</feature>
<evidence type="ECO:0000256" key="15">
    <source>
        <dbReference type="SAM" id="Coils"/>
    </source>
</evidence>
<dbReference type="NCBIfam" id="TIGR00414">
    <property type="entry name" value="serS"/>
    <property type="match status" value="1"/>
</dbReference>
<keyword evidence="6 12" id="KW-0547">Nucleotide-binding</keyword>
<dbReference type="AlphaFoldDB" id="A0A286TUW3"/>
<dbReference type="PROSITE" id="PS50862">
    <property type="entry name" value="AA_TRNA_LIGASE_II"/>
    <property type="match status" value="1"/>
</dbReference>
<evidence type="ECO:0000256" key="11">
    <source>
        <dbReference type="ARBA" id="ARBA00048823"/>
    </source>
</evidence>
<evidence type="ECO:0000256" key="13">
    <source>
        <dbReference type="PIRSR" id="PIRSR001529-1"/>
    </source>
</evidence>
<keyword evidence="4 12" id="KW-0963">Cytoplasm</keyword>
<dbReference type="Gene3D" id="3.30.930.10">
    <property type="entry name" value="Bira Bifunctional Protein, Domain 2"/>
    <property type="match status" value="1"/>
</dbReference>
<proteinExistence type="inferred from homology"/>
<dbReference type="PANTHER" id="PTHR43697">
    <property type="entry name" value="SERYL-TRNA SYNTHETASE"/>
    <property type="match status" value="1"/>
</dbReference>
<evidence type="ECO:0000259" key="16">
    <source>
        <dbReference type="PROSITE" id="PS50862"/>
    </source>
</evidence>
<dbReference type="HAMAP" id="MF_00176">
    <property type="entry name" value="Ser_tRNA_synth_type1"/>
    <property type="match status" value="1"/>
</dbReference>
<evidence type="ECO:0000256" key="6">
    <source>
        <dbReference type="ARBA" id="ARBA00022741"/>
    </source>
</evidence>
<comment type="pathway">
    <text evidence="2 12">Aminoacyl-tRNA biosynthesis; selenocysteinyl-tRNA(Sec) biosynthesis; L-seryl-tRNA(Sec) from L-serine and tRNA(Sec): step 1/1.</text>
</comment>
<keyword evidence="9 12" id="KW-0030">Aminoacyl-tRNA synthetase</keyword>
<dbReference type="GO" id="GO:0006434">
    <property type="term" value="P:seryl-tRNA aminoacylation"/>
    <property type="evidence" value="ECO:0007669"/>
    <property type="project" value="UniProtKB-UniRule"/>
</dbReference>
<name>A0A286TUW3_9BACT</name>
<dbReference type="InterPro" id="IPR033729">
    <property type="entry name" value="SerRS_core"/>
</dbReference>
<dbReference type="Pfam" id="PF00587">
    <property type="entry name" value="tRNA-synt_2b"/>
    <property type="match status" value="1"/>
</dbReference>
<dbReference type="SUPFAM" id="SSF55681">
    <property type="entry name" value="Class II aaRS and biotin synthetases"/>
    <property type="match status" value="1"/>
</dbReference>
<dbReference type="InterPro" id="IPR002317">
    <property type="entry name" value="Ser-tRNA-ligase_type_1"/>
</dbReference>
<evidence type="ECO:0000256" key="4">
    <source>
        <dbReference type="ARBA" id="ARBA00022490"/>
    </source>
</evidence>
<evidence type="ECO:0000256" key="9">
    <source>
        <dbReference type="ARBA" id="ARBA00023146"/>
    </source>
</evidence>
<dbReference type="InterPro" id="IPR042103">
    <property type="entry name" value="SerRS_1_N_sf"/>
</dbReference>
<comment type="catalytic activity">
    <reaction evidence="11 12">
        <text>tRNA(Ser) + L-serine + ATP = L-seryl-tRNA(Ser) + AMP + diphosphate + H(+)</text>
        <dbReference type="Rhea" id="RHEA:12292"/>
        <dbReference type="Rhea" id="RHEA-COMP:9669"/>
        <dbReference type="Rhea" id="RHEA-COMP:9703"/>
        <dbReference type="ChEBI" id="CHEBI:15378"/>
        <dbReference type="ChEBI" id="CHEBI:30616"/>
        <dbReference type="ChEBI" id="CHEBI:33019"/>
        <dbReference type="ChEBI" id="CHEBI:33384"/>
        <dbReference type="ChEBI" id="CHEBI:78442"/>
        <dbReference type="ChEBI" id="CHEBI:78533"/>
        <dbReference type="ChEBI" id="CHEBI:456215"/>
        <dbReference type="EC" id="6.1.1.11"/>
    </reaction>
</comment>
<comment type="function">
    <text evidence="12">Catalyzes the attachment of serine to tRNA(Ser). Is also able to aminoacylate tRNA(Sec) with serine, to form the misacylated tRNA L-seryl-tRNA(Sec), which will be further converted into selenocysteinyl-tRNA(Sec).</text>
</comment>
<evidence type="ECO:0000256" key="1">
    <source>
        <dbReference type="ARBA" id="ARBA00004496"/>
    </source>
</evidence>
<comment type="subcellular location">
    <subcellularLocation>
        <location evidence="1 12">Cytoplasm</location>
    </subcellularLocation>
</comment>